<dbReference type="SUPFAM" id="SSF81324">
    <property type="entry name" value="Voltage-gated potassium channels"/>
    <property type="match status" value="1"/>
</dbReference>
<dbReference type="SUPFAM" id="SSF51206">
    <property type="entry name" value="cAMP-binding domain-like"/>
    <property type="match status" value="1"/>
</dbReference>
<keyword evidence="2" id="KW-0472">Membrane</keyword>
<dbReference type="PROSITE" id="PS00889">
    <property type="entry name" value="CNMP_BINDING_2"/>
    <property type="match status" value="1"/>
</dbReference>
<dbReference type="PANTHER" id="PTHR10217:SF435">
    <property type="entry name" value="POTASSIUM VOLTAGE-GATED CHANNEL PROTEIN EAG"/>
    <property type="match status" value="1"/>
</dbReference>
<feature type="transmembrane region" description="Helical" evidence="2">
    <location>
        <begin position="289"/>
        <end position="311"/>
    </location>
</feature>
<evidence type="ECO:0000256" key="1">
    <source>
        <dbReference type="SAM" id="MobiDB-lite"/>
    </source>
</evidence>
<name>A0A6A5A5U4_APHAT</name>
<dbReference type="PANTHER" id="PTHR10217">
    <property type="entry name" value="VOLTAGE AND LIGAND GATED POTASSIUM CHANNEL"/>
    <property type="match status" value="1"/>
</dbReference>
<organism evidence="4 5">
    <name type="scientific">Aphanomyces astaci</name>
    <name type="common">Crayfish plague agent</name>
    <dbReference type="NCBI Taxonomy" id="112090"/>
    <lineage>
        <taxon>Eukaryota</taxon>
        <taxon>Sar</taxon>
        <taxon>Stramenopiles</taxon>
        <taxon>Oomycota</taxon>
        <taxon>Saprolegniomycetes</taxon>
        <taxon>Saprolegniales</taxon>
        <taxon>Verrucalvaceae</taxon>
        <taxon>Aphanomyces</taxon>
    </lineage>
</organism>
<feature type="compositionally biased region" description="Polar residues" evidence="1">
    <location>
        <begin position="13"/>
        <end position="29"/>
    </location>
</feature>
<dbReference type="InterPro" id="IPR000595">
    <property type="entry name" value="cNMP-bd_dom"/>
</dbReference>
<dbReference type="Gene3D" id="2.60.120.10">
    <property type="entry name" value="Jelly Rolls"/>
    <property type="match status" value="1"/>
</dbReference>
<dbReference type="PROSITE" id="PS50042">
    <property type="entry name" value="CNMP_BINDING_3"/>
    <property type="match status" value="1"/>
</dbReference>
<comment type="caution">
    <text evidence="4">The sequence shown here is derived from an EMBL/GenBank/DDBJ whole genome shotgun (WGS) entry which is preliminary data.</text>
</comment>
<sequence length="763" mass="85960">MSRRLSRAFSGSGLHQTSTGNSKQFASVTPYTPNNRLSFGIVSNRNAIGYEPQVQRPVEPNYIDQWHMLVTQRRASNTPSTRNSNVMALRAVAKLNRNLKSAQSTKKPVQKLDVERHSKVLEQYTIRQYKTTTTSVVTQDFPLFLVSPAATWYKIWQLVRMRPVYFTLMLIVYQSFQIPFVLGFGSSNNAGANNNPFHDYESIVVNSIFGVDFLLNCNTAIPDPTGRSNYYITHRLTIIWNYLRGWYVQAPRRVASPPLFGVFIYPVGSLQHASLRLFLDLAACFPIDIVMYVSVNGGSGVGGSLTFLSLLKTVRLPRLLRLARLVRILKILQIPPEYKRWLLNSSCPPHPAHLDHRRVLLYHPLDMFPSIQPGGVDDYVLSFFFCLSTFLGQSMNLHSQDEFVFSITLIFSGALLMAAVFGDVAVLLANFHEKQNEYKKKMESLFACMGTMNLPLDLQNRINEFYQTMWDVHATLDGQPATLTTELSRNLALEVELFLRMDMINRVPIFRTCSKRVVQEIVMKLSMEVFLPGDYVVVRGDVAFEMYFVQTGICEVTNGGRDSSSMACLTMAVTDVDNESVLRLLRQGDFFGEIALLMQCKRTANVRAKTFAELCVLTRDVFESITARYVEDRARMETHITEKYDPAVLQQIAEQKRRGHPAAQSDASPERNRAGPTMSQPVLDAVVSLGDRLTQMEAKFALMEARQEAFLAEMRLAMGLAAPSSPSSPRYSAIARQLSSRDALDNCSSDEDDEGAAMVLPPK</sequence>
<evidence type="ECO:0000259" key="3">
    <source>
        <dbReference type="PROSITE" id="PS50042"/>
    </source>
</evidence>
<feature type="transmembrane region" description="Helical" evidence="2">
    <location>
        <begin position="403"/>
        <end position="431"/>
    </location>
</feature>
<dbReference type="InterPro" id="IPR018490">
    <property type="entry name" value="cNMP-bd_dom_sf"/>
</dbReference>
<feature type="domain" description="Cyclic nucleotide-binding" evidence="3">
    <location>
        <begin position="509"/>
        <end position="643"/>
    </location>
</feature>
<reference evidence="4 5" key="1">
    <citation type="submission" date="2019-06" db="EMBL/GenBank/DDBJ databases">
        <title>Genomics analysis of Aphanomyces spp. identifies a new class of oomycete effector associated with host adaptation.</title>
        <authorList>
            <person name="Gaulin E."/>
        </authorList>
    </citation>
    <scope>NUCLEOTIDE SEQUENCE [LARGE SCALE GENOMIC DNA]</scope>
    <source>
        <strain evidence="4 5">E</strain>
    </source>
</reference>
<dbReference type="InterPro" id="IPR050818">
    <property type="entry name" value="KCNH_animal-type"/>
</dbReference>
<dbReference type="EMBL" id="VJMI01009719">
    <property type="protein sequence ID" value="KAF0758160.1"/>
    <property type="molecule type" value="Genomic_DNA"/>
</dbReference>
<dbReference type="GO" id="GO:0005886">
    <property type="term" value="C:plasma membrane"/>
    <property type="evidence" value="ECO:0007669"/>
    <property type="project" value="TreeGrafter"/>
</dbReference>
<dbReference type="Pfam" id="PF00027">
    <property type="entry name" value="cNMP_binding"/>
    <property type="match status" value="1"/>
</dbReference>
<keyword evidence="2" id="KW-1133">Transmembrane helix</keyword>
<accession>A0A6A5A5U4</accession>
<dbReference type="VEuPathDB" id="FungiDB:H257_01957"/>
<dbReference type="Proteomes" id="UP000469452">
    <property type="component" value="Unassembled WGS sequence"/>
</dbReference>
<keyword evidence="2" id="KW-0812">Transmembrane</keyword>
<evidence type="ECO:0000313" key="4">
    <source>
        <dbReference type="EMBL" id="KAF0758160.1"/>
    </source>
</evidence>
<feature type="region of interest" description="Disordered" evidence="1">
    <location>
        <begin position="654"/>
        <end position="678"/>
    </location>
</feature>
<dbReference type="SMART" id="SM00100">
    <property type="entry name" value="cNMP"/>
    <property type="match status" value="1"/>
</dbReference>
<feature type="region of interest" description="Disordered" evidence="1">
    <location>
        <begin position="1"/>
        <end position="29"/>
    </location>
</feature>
<dbReference type="Gene3D" id="1.10.287.630">
    <property type="entry name" value="Helix hairpin bin"/>
    <property type="match status" value="1"/>
</dbReference>
<dbReference type="CDD" id="cd00038">
    <property type="entry name" value="CAP_ED"/>
    <property type="match status" value="1"/>
</dbReference>
<evidence type="ECO:0000256" key="2">
    <source>
        <dbReference type="SAM" id="Phobius"/>
    </source>
</evidence>
<dbReference type="InterPro" id="IPR018488">
    <property type="entry name" value="cNMP-bd_CS"/>
</dbReference>
<feature type="transmembrane region" description="Helical" evidence="2">
    <location>
        <begin position="164"/>
        <end position="185"/>
    </location>
</feature>
<dbReference type="InterPro" id="IPR014710">
    <property type="entry name" value="RmlC-like_jellyroll"/>
</dbReference>
<feature type="region of interest" description="Disordered" evidence="1">
    <location>
        <begin position="740"/>
        <end position="763"/>
    </location>
</feature>
<dbReference type="AlphaFoldDB" id="A0A6A5A5U4"/>
<dbReference type="GO" id="GO:0042391">
    <property type="term" value="P:regulation of membrane potential"/>
    <property type="evidence" value="ECO:0007669"/>
    <property type="project" value="TreeGrafter"/>
</dbReference>
<dbReference type="PROSITE" id="PS00888">
    <property type="entry name" value="CNMP_BINDING_1"/>
    <property type="match status" value="1"/>
</dbReference>
<protein>
    <recommendedName>
        <fullName evidence="3">Cyclic nucleotide-binding domain-containing protein</fullName>
    </recommendedName>
</protein>
<evidence type="ECO:0000313" key="5">
    <source>
        <dbReference type="Proteomes" id="UP000469452"/>
    </source>
</evidence>
<proteinExistence type="predicted"/>
<dbReference type="Gene3D" id="1.10.287.70">
    <property type="match status" value="1"/>
</dbReference>
<gene>
    <name evidence="4" type="ORF">AaE_004023</name>
</gene>
<dbReference type="GO" id="GO:0005249">
    <property type="term" value="F:voltage-gated potassium channel activity"/>
    <property type="evidence" value="ECO:0007669"/>
    <property type="project" value="TreeGrafter"/>
</dbReference>